<reference evidence="2 3" key="1">
    <citation type="journal article" date="2024" name="J Genomics">
        <title>Draft genome sequencing and assembly of Favolaschia claudopus CIRM-BRFM 2984 isolated from oak limbs.</title>
        <authorList>
            <person name="Navarro D."/>
            <person name="Drula E."/>
            <person name="Chaduli D."/>
            <person name="Cazenave R."/>
            <person name="Ahrendt S."/>
            <person name="Wang J."/>
            <person name="Lipzen A."/>
            <person name="Daum C."/>
            <person name="Barry K."/>
            <person name="Grigoriev I.V."/>
            <person name="Favel A."/>
            <person name="Rosso M.N."/>
            <person name="Martin F."/>
        </authorList>
    </citation>
    <scope>NUCLEOTIDE SEQUENCE [LARGE SCALE GENOMIC DNA]</scope>
    <source>
        <strain evidence="2 3">CIRM-BRFM 2984</strain>
    </source>
</reference>
<dbReference type="EMBL" id="JAWWNJ010000004">
    <property type="protein sequence ID" value="KAK7057366.1"/>
    <property type="molecule type" value="Genomic_DNA"/>
</dbReference>
<feature type="compositionally biased region" description="Basic residues" evidence="1">
    <location>
        <begin position="143"/>
        <end position="158"/>
    </location>
</feature>
<comment type="caution">
    <text evidence="2">The sequence shown here is derived from an EMBL/GenBank/DDBJ whole genome shotgun (WGS) entry which is preliminary data.</text>
</comment>
<proteinExistence type="predicted"/>
<name>A0AAW0DWY5_9AGAR</name>
<evidence type="ECO:0000313" key="3">
    <source>
        <dbReference type="Proteomes" id="UP001362999"/>
    </source>
</evidence>
<organism evidence="2 3">
    <name type="scientific">Favolaschia claudopus</name>
    <dbReference type="NCBI Taxonomy" id="2862362"/>
    <lineage>
        <taxon>Eukaryota</taxon>
        <taxon>Fungi</taxon>
        <taxon>Dikarya</taxon>
        <taxon>Basidiomycota</taxon>
        <taxon>Agaricomycotina</taxon>
        <taxon>Agaricomycetes</taxon>
        <taxon>Agaricomycetidae</taxon>
        <taxon>Agaricales</taxon>
        <taxon>Marasmiineae</taxon>
        <taxon>Mycenaceae</taxon>
        <taxon>Favolaschia</taxon>
    </lineage>
</organism>
<feature type="compositionally biased region" description="Basic and acidic residues" evidence="1">
    <location>
        <begin position="44"/>
        <end position="60"/>
    </location>
</feature>
<feature type="region of interest" description="Disordered" evidence="1">
    <location>
        <begin position="93"/>
        <end position="161"/>
    </location>
</feature>
<feature type="region of interest" description="Disordered" evidence="1">
    <location>
        <begin position="39"/>
        <end position="79"/>
    </location>
</feature>
<dbReference type="AlphaFoldDB" id="A0AAW0DWY5"/>
<dbReference type="Proteomes" id="UP001362999">
    <property type="component" value="Unassembled WGS sequence"/>
</dbReference>
<feature type="compositionally biased region" description="Low complexity" evidence="1">
    <location>
        <begin position="114"/>
        <end position="128"/>
    </location>
</feature>
<protein>
    <submittedName>
        <fullName evidence="2">Uncharacterized protein</fullName>
    </submittedName>
</protein>
<evidence type="ECO:0000313" key="2">
    <source>
        <dbReference type="EMBL" id="KAK7057366.1"/>
    </source>
</evidence>
<keyword evidence="3" id="KW-1185">Reference proteome</keyword>
<sequence length="200" mass="22818">MAPKLVDGRRSTIAQLQAANRYREKNKDILRAKARERMARRRARLADNSEEKSQYRERARSASARHRVKNAGRLASRQADRRALAYIKENGVESWLQSKHPPPPRRKLVGSGSGDNDSSSESTSSSSSSEDEGEGTSAPAQPMKKRQPVKKRGVRKKGAQMSYEEEMNYFLDHHDPTTAADYVPQPGQTQFFQRGKWRWY</sequence>
<evidence type="ECO:0000256" key="1">
    <source>
        <dbReference type="SAM" id="MobiDB-lite"/>
    </source>
</evidence>
<accession>A0AAW0DWY5</accession>
<gene>
    <name evidence="2" type="ORF">R3P38DRAFT_3168889</name>
</gene>